<dbReference type="InterPro" id="IPR032710">
    <property type="entry name" value="NTF2-like_dom_sf"/>
</dbReference>
<keyword evidence="2" id="KW-0413">Isomerase</keyword>
<dbReference type="SUPFAM" id="SSF54427">
    <property type="entry name" value="NTF2-like"/>
    <property type="match status" value="1"/>
</dbReference>
<sequence length="135" mass="14534">MSHSEPTPTAVAKRFYEAIARSDAGDLFALLTDDFVGTVSDGMPQGVGGRHPGAQDMIVGVWGQIDALYDMDVDPAEYLVVDDDRIVVIGRYRGAARDGGTTVDAAFAHVITTRGGQMAALHQITDTARWRIPCR</sequence>
<name>G8RM67_MYCRN</name>
<keyword evidence="3" id="KW-1185">Reference proteome</keyword>
<dbReference type="AlphaFoldDB" id="G8RM67"/>
<organism evidence="2 3">
    <name type="scientific">Mycolicibacterium rhodesiae (strain NBB3)</name>
    <name type="common">Mycobacterium rhodesiae</name>
    <dbReference type="NCBI Taxonomy" id="710685"/>
    <lineage>
        <taxon>Bacteria</taxon>
        <taxon>Bacillati</taxon>
        <taxon>Actinomycetota</taxon>
        <taxon>Actinomycetes</taxon>
        <taxon>Mycobacteriales</taxon>
        <taxon>Mycobacteriaceae</taxon>
        <taxon>Mycolicibacterium</taxon>
    </lineage>
</organism>
<dbReference type="Proteomes" id="UP000005442">
    <property type="component" value="Chromosome"/>
</dbReference>
<dbReference type="PATRIC" id="fig|710685.3.peg.530"/>
<evidence type="ECO:0000313" key="3">
    <source>
        <dbReference type="Proteomes" id="UP000005442"/>
    </source>
</evidence>
<gene>
    <name evidence="2" type="ordered locus">MycrhN_0527</name>
</gene>
<proteinExistence type="predicted"/>
<dbReference type="GO" id="GO:0016853">
    <property type="term" value="F:isomerase activity"/>
    <property type="evidence" value="ECO:0007669"/>
    <property type="project" value="UniProtKB-KW"/>
</dbReference>
<dbReference type="HOGENOM" id="CLU_107220_2_1_11"/>
<dbReference type="EMBL" id="CP003169">
    <property type="protein sequence ID" value="AEV71165.1"/>
    <property type="molecule type" value="Genomic_DNA"/>
</dbReference>
<protein>
    <submittedName>
        <fullName evidence="2">Ketosteroid isomerase-like protein</fullName>
    </submittedName>
</protein>
<dbReference type="InterPro" id="IPR037401">
    <property type="entry name" value="SnoaL-like"/>
</dbReference>
<accession>G8RM67</accession>
<dbReference type="STRING" id="710685.MycrhN_0527"/>
<dbReference type="eggNOG" id="COG3631">
    <property type="taxonomic scope" value="Bacteria"/>
</dbReference>
<dbReference type="OrthoDB" id="9781757at2"/>
<dbReference type="KEGG" id="mrh:MycrhN_0527"/>
<evidence type="ECO:0000313" key="2">
    <source>
        <dbReference type="EMBL" id="AEV71165.1"/>
    </source>
</evidence>
<feature type="domain" description="SnoaL-like" evidence="1">
    <location>
        <begin position="13"/>
        <end position="119"/>
    </location>
</feature>
<reference evidence="2 3" key="1">
    <citation type="submission" date="2011-12" db="EMBL/GenBank/DDBJ databases">
        <title>Complete sequence of Mycobacterium rhodesiae NBB3.</title>
        <authorList>
            <consortium name="US DOE Joint Genome Institute"/>
            <person name="Lucas S."/>
            <person name="Han J."/>
            <person name="Lapidus A."/>
            <person name="Cheng J.-F."/>
            <person name="Goodwin L."/>
            <person name="Pitluck S."/>
            <person name="Peters L."/>
            <person name="Mikhailova N."/>
            <person name="Gu W."/>
            <person name="Detter J.C."/>
            <person name="Han C."/>
            <person name="Tapia R."/>
            <person name="Land M."/>
            <person name="Hauser L."/>
            <person name="Kyrpides N."/>
            <person name="Ivanova N."/>
            <person name="Pagani I."/>
            <person name="Mattes T."/>
            <person name="Holmes A."/>
            <person name="Rutledge P."/>
            <person name="Paulsen I."/>
            <person name="Coleman N."/>
            <person name="Woyke T."/>
        </authorList>
    </citation>
    <scope>NUCLEOTIDE SEQUENCE [LARGE SCALE GENOMIC DNA]</scope>
    <source>
        <strain evidence="2 3">NBB3</strain>
    </source>
</reference>
<dbReference type="Pfam" id="PF12680">
    <property type="entry name" value="SnoaL_2"/>
    <property type="match status" value="1"/>
</dbReference>
<dbReference type="Gene3D" id="3.10.450.50">
    <property type="match status" value="1"/>
</dbReference>
<dbReference type="RefSeq" id="WP_014208985.1">
    <property type="nucleotide sequence ID" value="NC_016604.1"/>
</dbReference>
<evidence type="ECO:0000259" key="1">
    <source>
        <dbReference type="Pfam" id="PF12680"/>
    </source>
</evidence>